<dbReference type="PANTHER" id="PTHR38119:SF1">
    <property type="entry name" value="BTB DOMAIN-CONTAINING PROTEIN"/>
    <property type="match status" value="1"/>
</dbReference>
<dbReference type="PROSITE" id="PS50097">
    <property type="entry name" value="BTB"/>
    <property type="match status" value="1"/>
</dbReference>
<dbReference type="PANTHER" id="PTHR38119">
    <property type="entry name" value="BTB DOMAIN-CONTAINING PROTEIN-RELATED"/>
    <property type="match status" value="1"/>
</dbReference>
<feature type="region of interest" description="Disordered" evidence="1">
    <location>
        <begin position="96"/>
        <end position="124"/>
    </location>
</feature>
<feature type="compositionally biased region" description="Pro residues" evidence="1">
    <location>
        <begin position="169"/>
        <end position="181"/>
    </location>
</feature>
<feature type="region of interest" description="Disordered" evidence="1">
    <location>
        <begin position="1"/>
        <end position="47"/>
    </location>
</feature>
<feature type="compositionally biased region" description="Polar residues" evidence="1">
    <location>
        <begin position="393"/>
        <end position="411"/>
    </location>
</feature>
<evidence type="ECO:0000313" key="3">
    <source>
        <dbReference type="EMBL" id="KAK0514549.1"/>
    </source>
</evidence>
<evidence type="ECO:0000256" key="1">
    <source>
        <dbReference type="SAM" id="MobiDB-lite"/>
    </source>
</evidence>
<feature type="region of interest" description="Disordered" evidence="1">
    <location>
        <begin position="160"/>
        <end position="186"/>
    </location>
</feature>
<evidence type="ECO:0000259" key="2">
    <source>
        <dbReference type="PROSITE" id="PS50097"/>
    </source>
</evidence>
<feature type="domain" description="BTB" evidence="2">
    <location>
        <begin position="54"/>
        <end position="85"/>
    </location>
</feature>
<name>A0AA39R6H5_9LECA</name>
<reference evidence="3" key="1">
    <citation type="submission" date="2023-03" db="EMBL/GenBank/DDBJ databases">
        <title>Complete genome of Cladonia borealis.</title>
        <authorList>
            <person name="Park H."/>
        </authorList>
    </citation>
    <scope>NUCLEOTIDE SEQUENCE</scope>
    <source>
        <strain evidence="3">ANT050790</strain>
    </source>
</reference>
<keyword evidence="4" id="KW-1185">Reference proteome</keyword>
<feature type="region of interest" description="Disordered" evidence="1">
    <location>
        <begin position="383"/>
        <end position="412"/>
    </location>
</feature>
<gene>
    <name evidence="3" type="ORF">JMJ35_003166</name>
</gene>
<comment type="caution">
    <text evidence="3">The sequence shown here is derived from an EMBL/GenBank/DDBJ whole genome shotgun (WGS) entry which is preliminary data.</text>
</comment>
<sequence length="509" mass="57113">MVSHPQPSDRPPLAHRAASTTSRSTNTRRHRTGRSHAGGSYRTQNEFPNFAQTGDVEIIINADGQEKRYMLHRLILAQNSGFFEAGTSEDWSRAQARGQSSGVGPGNTLGSIGEDEESVREQGRPAYPIPQSQRFIWRYELDWGNKDEEVPMLVQKQTQPSMFGGDQYQPPPVPNKPPPPSQGFLKSMSNFSALQSASHIAKSNPSHNNGDSDTIRDYDNLFRIFYNYAPLLDATNIAESYIQCKSLLTLADMYDALGVVGPRIDHHLLQFQGRLWKQIAKYPPSYLKLGYLARSKVIFSEALVHVVGQWPSGSNQLRHAVPPDVIEVIKDKVYDLQDLQLKTEAKLFRLTLTTARGERVTPTNAYADWLALSLFRQWLAENTTPPPPPIPKTSETAQRTSNNHAQHQSPPVSAGTLFRLLGTGGSSYLARDELKRFIKLRPSSEEGNSREYLKKFERRMDDIKALAREAVRPLMKSYLELDIGRDGGGLGYLTCTKVEEDDYPWDEGA</sequence>
<dbReference type="AlphaFoldDB" id="A0AA39R6H5"/>
<evidence type="ECO:0000313" key="4">
    <source>
        <dbReference type="Proteomes" id="UP001166286"/>
    </source>
</evidence>
<feature type="compositionally biased region" description="Low complexity" evidence="1">
    <location>
        <begin position="14"/>
        <end position="25"/>
    </location>
</feature>
<dbReference type="Proteomes" id="UP001166286">
    <property type="component" value="Unassembled WGS sequence"/>
</dbReference>
<organism evidence="3 4">
    <name type="scientific">Cladonia borealis</name>
    <dbReference type="NCBI Taxonomy" id="184061"/>
    <lineage>
        <taxon>Eukaryota</taxon>
        <taxon>Fungi</taxon>
        <taxon>Dikarya</taxon>
        <taxon>Ascomycota</taxon>
        <taxon>Pezizomycotina</taxon>
        <taxon>Lecanoromycetes</taxon>
        <taxon>OSLEUM clade</taxon>
        <taxon>Lecanoromycetidae</taxon>
        <taxon>Lecanorales</taxon>
        <taxon>Lecanorineae</taxon>
        <taxon>Cladoniaceae</taxon>
        <taxon>Cladonia</taxon>
    </lineage>
</organism>
<dbReference type="InterPro" id="IPR000210">
    <property type="entry name" value="BTB/POZ_dom"/>
</dbReference>
<accession>A0AA39R6H5</accession>
<proteinExistence type="predicted"/>
<dbReference type="EMBL" id="JAFEKC020000005">
    <property type="protein sequence ID" value="KAK0514549.1"/>
    <property type="molecule type" value="Genomic_DNA"/>
</dbReference>
<protein>
    <recommendedName>
        <fullName evidence="2">BTB domain-containing protein</fullName>
    </recommendedName>
</protein>